<dbReference type="EMBL" id="FMYV01000010">
    <property type="protein sequence ID" value="SDC87001.1"/>
    <property type="molecule type" value="Genomic_DNA"/>
</dbReference>
<keyword evidence="3" id="KW-1185">Reference proteome</keyword>
<dbReference type="Proteomes" id="UP000199322">
    <property type="component" value="Unassembled WGS sequence"/>
</dbReference>
<evidence type="ECO:0000313" key="2">
    <source>
        <dbReference type="EMBL" id="SDC87001.1"/>
    </source>
</evidence>
<protein>
    <submittedName>
        <fullName evidence="2">HipA N-terminal domain-containing protein</fullName>
    </submittedName>
</protein>
<dbReference type="AlphaFoldDB" id="A0A1G6Q434"/>
<accession>A0A1G6Q434</accession>
<evidence type="ECO:0000313" key="3">
    <source>
        <dbReference type="Proteomes" id="UP000199322"/>
    </source>
</evidence>
<dbReference type="STRING" id="28234.SAMN04488588_1977"/>
<gene>
    <name evidence="2" type="ORF">SAMN04488588_1977</name>
</gene>
<organism evidence="2 3">
    <name type="scientific">Geotoga petraea</name>
    <dbReference type="NCBI Taxonomy" id="28234"/>
    <lineage>
        <taxon>Bacteria</taxon>
        <taxon>Thermotogati</taxon>
        <taxon>Thermotogota</taxon>
        <taxon>Thermotogae</taxon>
        <taxon>Petrotogales</taxon>
        <taxon>Petrotogaceae</taxon>
        <taxon>Geotoga</taxon>
    </lineage>
</organism>
<name>A0A1G6Q434_9BACT</name>
<reference evidence="2 3" key="1">
    <citation type="submission" date="2016-10" db="EMBL/GenBank/DDBJ databases">
        <authorList>
            <person name="de Groot N.N."/>
        </authorList>
    </citation>
    <scope>NUCLEOTIDE SEQUENCE [LARGE SCALE GENOMIC DNA]</scope>
    <source>
        <strain evidence="2 3">WG14</strain>
    </source>
</reference>
<dbReference type="Pfam" id="PF13657">
    <property type="entry name" value="Couple_hipA"/>
    <property type="match status" value="1"/>
</dbReference>
<dbReference type="RefSeq" id="WP_091405456.1">
    <property type="nucleotide sequence ID" value="NZ_FMYV01000010.1"/>
</dbReference>
<sequence>MNELRVVHNGKKEKITVGYLKKIPEGYVFEYDENYLKNNKKIFFAKSKGNKFINNKMFAFFKSRLPDEKRPDIQEILKSYGLKEYDDFELLARTKGKIMTDNYEFEKMK</sequence>
<proteinExistence type="predicted"/>
<evidence type="ECO:0000259" key="1">
    <source>
        <dbReference type="Pfam" id="PF13657"/>
    </source>
</evidence>
<feature type="domain" description="HipA N-terminal subdomain 1" evidence="1">
    <location>
        <begin position="14"/>
        <end position="94"/>
    </location>
</feature>
<dbReference type="NCBIfam" id="TIGR03071">
    <property type="entry name" value="couple_hipA"/>
    <property type="match status" value="1"/>
</dbReference>
<dbReference type="InterPro" id="IPR017508">
    <property type="entry name" value="HipA_N1"/>
</dbReference>